<dbReference type="SUPFAM" id="SSF52218">
    <property type="entry name" value="Flavoproteins"/>
    <property type="match status" value="1"/>
</dbReference>
<accession>A0A1F4U4F9</accession>
<evidence type="ECO:0000313" key="3">
    <source>
        <dbReference type="Proteomes" id="UP000177025"/>
    </source>
</evidence>
<dbReference type="Gene3D" id="3.40.50.360">
    <property type="match status" value="1"/>
</dbReference>
<name>A0A1F4U4F9_UNCW3</name>
<sequence>MNAIIIVHSLTGTTRKFADRIAGKMKEDGYSVSLTQIETDVPITSGSTRSCAKFSITNLPDITKYDLVLLGGPVWGFSASPVIIACINALGDLQGKKVLPFVTMGFPFKFMGGKPAIGLMSRNAAEKNATILPGFIVSKLFHDIKNDMDKAAVLISSLLKPTQWQNKNSIT</sequence>
<dbReference type="Proteomes" id="UP000177025">
    <property type="component" value="Unassembled WGS sequence"/>
</dbReference>
<comment type="caution">
    <text evidence="2">The sequence shown here is derived from an EMBL/GenBank/DDBJ whole genome shotgun (WGS) entry which is preliminary data.</text>
</comment>
<dbReference type="InterPro" id="IPR029039">
    <property type="entry name" value="Flavoprotein-like_sf"/>
</dbReference>
<dbReference type="AlphaFoldDB" id="A0A1F4U4F9"/>
<dbReference type="EMBL" id="MEUM01000144">
    <property type="protein sequence ID" value="OGC39183.1"/>
    <property type="molecule type" value="Genomic_DNA"/>
</dbReference>
<dbReference type="InterPro" id="IPR008254">
    <property type="entry name" value="Flavodoxin/NO_synth"/>
</dbReference>
<organism evidence="2 3">
    <name type="scientific">candidate division WOR-3 bacterium RBG_13_43_14</name>
    <dbReference type="NCBI Taxonomy" id="1802590"/>
    <lineage>
        <taxon>Bacteria</taxon>
        <taxon>Bacteria division WOR-3</taxon>
    </lineage>
</organism>
<protein>
    <recommendedName>
        <fullName evidence="1">Flavodoxin-like domain-containing protein</fullName>
    </recommendedName>
</protein>
<dbReference type="GO" id="GO:0010181">
    <property type="term" value="F:FMN binding"/>
    <property type="evidence" value="ECO:0007669"/>
    <property type="project" value="InterPro"/>
</dbReference>
<proteinExistence type="predicted"/>
<dbReference type="Pfam" id="PF12682">
    <property type="entry name" value="Flavodoxin_4"/>
    <property type="match status" value="1"/>
</dbReference>
<gene>
    <name evidence="2" type="ORF">A2Y85_08680</name>
</gene>
<reference evidence="2 3" key="1">
    <citation type="journal article" date="2016" name="Nat. Commun.">
        <title>Thousands of microbial genomes shed light on interconnected biogeochemical processes in an aquifer system.</title>
        <authorList>
            <person name="Anantharaman K."/>
            <person name="Brown C.T."/>
            <person name="Hug L.A."/>
            <person name="Sharon I."/>
            <person name="Castelle C.J."/>
            <person name="Probst A.J."/>
            <person name="Thomas B.C."/>
            <person name="Singh A."/>
            <person name="Wilkins M.J."/>
            <person name="Karaoz U."/>
            <person name="Brodie E.L."/>
            <person name="Williams K.H."/>
            <person name="Hubbard S.S."/>
            <person name="Banfield J.F."/>
        </authorList>
    </citation>
    <scope>NUCLEOTIDE SEQUENCE [LARGE SCALE GENOMIC DNA]</scope>
</reference>
<feature type="domain" description="Flavodoxin-like" evidence="1">
    <location>
        <begin position="8"/>
        <end position="105"/>
    </location>
</feature>
<evidence type="ECO:0000259" key="1">
    <source>
        <dbReference type="Pfam" id="PF12682"/>
    </source>
</evidence>
<evidence type="ECO:0000313" key="2">
    <source>
        <dbReference type="EMBL" id="OGC39183.1"/>
    </source>
</evidence>